<evidence type="ECO:0000313" key="3">
    <source>
        <dbReference type="EMBL" id="OMP10330.1"/>
    </source>
</evidence>
<evidence type="ECO:0000256" key="1">
    <source>
        <dbReference type="SAM" id="MobiDB-lite"/>
    </source>
</evidence>
<reference evidence="4" key="1">
    <citation type="submission" date="2013-09" db="EMBL/GenBank/DDBJ databases">
        <title>Corchorus olitorius genome sequencing.</title>
        <authorList>
            <person name="Alam M."/>
            <person name="Haque M.S."/>
            <person name="Islam M.S."/>
            <person name="Emdad E.M."/>
            <person name="Islam M.M."/>
            <person name="Ahmed B."/>
            <person name="Halim A."/>
            <person name="Hossen Q.M.M."/>
            <person name="Hossain M.Z."/>
            <person name="Ahmed R."/>
            <person name="Khan M.M."/>
            <person name="Islam R."/>
            <person name="Rashid M.M."/>
            <person name="Khan S.A."/>
            <person name="Rahman M.S."/>
            <person name="Alam M."/>
            <person name="Yahiya A.S."/>
            <person name="Khan M.S."/>
            <person name="Azam M.S."/>
            <person name="Haque T."/>
            <person name="Lashkar M.Z.H."/>
            <person name="Akhand A.I."/>
            <person name="Morshed G."/>
            <person name="Roy S."/>
            <person name="Uddin K.S."/>
            <person name="Rabeya T."/>
            <person name="Hossain A.S."/>
            <person name="Chowdhury A."/>
            <person name="Snigdha A.R."/>
            <person name="Mortoza M.S."/>
            <person name="Matin S.A."/>
            <person name="Hoque S.M.E."/>
            <person name="Islam M.K."/>
            <person name="Roy D.K."/>
            <person name="Haider R."/>
            <person name="Moosa M.M."/>
            <person name="Elias S.M."/>
            <person name="Hasan A.M."/>
            <person name="Jahan S."/>
            <person name="Shafiuddin M."/>
            <person name="Mahmood N."/>
            <person name="Shommy N.S."/>
        </authorList>
    </citation>
    <scope>NUCLEOTIDE SEQUENCE [LARGE SCALE GENOMIC DNA]</scope>
    <source>
        <strain evidence="4">cv. O-4</strain>
    </source>
</reference>
<dbReference type="GO" id="GO:0010182">
    <property type="term" value="P:sugar mediated signaling pathway"/>
    <property type="evidence" value="ECO:0007669"/>
    <property type="project" value="InterPro"/>
</dbReference>
<dbReference type="PANTHER" id="PTHR47179:SF1">
    <property type="entry name" value="E3 UBIQUITIN-PROTEIN LIGASE SIS3"/>
    <property type="match status" value="1"/>
</dbReference>
<name>A0A1R3KTC4_9ROSI</name>
<comment type="caution">
    <text evidence="3">The sequence shown here is derived from an EMBL/GenBank/DDBJ whole genome shotgun (WGS) entry which is preliminary data.</text>
</comment>
<dbReference type="PANTHER" id="PTHR47179">
    <property type="entry name" value="E3 UBIQUITIN-PROTEIN LIGASE SIS3"/>
    <property type="match status" value="1"/>
</dbReference>
<dbReference type="OrthoDB" id="8062037at2759"/>
<dbReference type="STRING" id="93759.A0A1R3KTC4"/>
<accession>A0A1R3KTC4</accession>
<dbReference type="GO" id="GO:0004842">
    <property type="term" value="F:ubiquitin-protein transferase activity"/>
    <property type="evidence" value="ECO:0007669"/>
    <property type="project" value="InterPro"/>
</dbReference>
<protein>
    <recommendedName>
        <fullName evidence="5">Zinc finger, RING/FYVE/PHD-type</fullName>
    </recommendedName>
</protein>
<dbReference type="Proteomes" id="UP000187203">
    <property type="component" value="Unassembled WGS sequence"/>
</dbReference>
<keyword evidence="2" id="KW-0812">Transmembrane</keyword>
<gene>
    <name evidence="3" type="ORF">COLO4_04600</name>
</gene>
<keyword evidence="2" id="KW-0472">Membrane</keyword>
<proteinExistence type="predicted"/>
<evidence type="ECO:0008006" key="5">
    <source>
        <dbReference type="Google" id="ProtNLM"/>
    </source>
</evidence>
<evidence type="ECO:0000313" key="4">
    <source>
        <dbReference type="Proteomes" id="UP000187203"/>
    </source>
</evidence>
<dbReference type="AlphaFoldDB" id="A0A1R3KTC4"/>
<organism evidence="3 4">
    <name type="scientific">Corchorus olitorius</name>
    <dbReference type="NCBI Taxonomy" id="93759"/>
    <lineage>
        <taxon>Eukaryota</taxon>
        <taxon>Viridiplantae</taxon>
        <taxon>Streptophyta</taxon>
        <taxon>Embryophyta</taxon>
        <taxon>Tracheophyta</taxon>
        <taxon>Spermatophyta</taxon>
        <taxon>Magnoliopsida</taxon>
        <taxon>eudicotyledons</taxon>
        <taxon>Gunneridae</taxon>
        <taxon>Pentapetalae</taxon>
        <taxon>rosids</taxon>
        <taxon>malvids</taxon>
        <taxon>Malvales</taxon>
        <taxon>Malvaceae</taxon>
        <taxon>Grewioideae</taxon>
        <taxon>Apeibeae</taxon>
        <taxon>Corchorus</taxon>
    </lineage>
</organism>
<feature type="transmembrane region" description="Helical" evidence="2">
    <location>
        <begin position="56"/>
        <end position="76"/>
    </location>
</feature>
<keyword evidence="4" id="KW-1185">Reference proteome</keyword>
<feature type="region of interest" description="Disordered" evidence="1">
    <location>
        <begin position="343"/>
        <end position="371"/>
    </location>
</feature>
<feature type="transmembrane region" description="Helical" evidence="2">
    <location>
        <begin position="97"/>
        <end position="120"/>
    </location>
</feature>
<evidence type="ECO:0000256" key="2">
    <source>
        <dbReference type="SAM" id="Phobius"/>
    </source>
</evidence>
<dbReference type="EMBL" id="AWUE01011912">
    <property type="protein sequence ID" value="OMP10330.1"/>
    <property type="molecule type" value="Genomic_DNA"/>
</dbReference>
<keyword evidence="2" id="KW-1133">Transmembrane helix</keyword>
<sequence>MAIRGVDFKWFVFLFPLISISFCFFKFKNGVFVNVSFCRIIVAINWKRYHLCTYPLHIWIVVDYTTVFVFRLLMFVDNGLAAGMGLDFGWQQRYARFCGRIVVLSILSLLLYPFLWAWTIIGTLWFTSARNCLPEEGQKYGFLIWLLFSYCGLLCIACMSTGKWMTRRQAHLLRAQQGIPVSEYGVLVDMVRVPDWAFEAAGQEMRGMGQDTASYHPGLYLTPAQREAVEALIQELPKFRLKAVPTDCSECPICLEEFHVGNECPRCRCSVFPNLDLSALSNLRSADSERSSASVLTTTQYVRTQPPSQSYLLRLQGLLRPVRTGNAGPMSDADVALETAENGGIRAQDSTGTETVPGNEGLGGHSTPLQH</sequence>
<dbReference type="InterPro" id="IPR044793">
    <property type="entry name" value="SIS3"/>
</dbReference>
<feature type="transmembrane region" description="Helical" evidence="2">
    <location>
        <begin position="7"/>
        <end position="27"/>
    </location>
</feature>
<feature type="transmembrane region" description="Helical" evidence="2">
    <location>
        <begin position="140"/>
        <end position="159"/>
    </location>
</feature>